<sequence>MGDLRAVIETTTTRLEIYNPPSNFQQQTIIRFTEEQKARINRPGDLYPIVWAILRREDENSRSKEHFWVVGLQNDNRILYIELVSLGSTRAAHVNPTEVYQRAVINKPPRIILAHNHPDGITEPSEMDKAITKRLIEAGRLLKIDVLDHLILSENGYYSFYEQGLIEHSEAWEAAGTGKD</sequence>
<dbReference type="AlphaFoldDB" id="A0A450TAV1"/>
<evidence type="ECO:0000256" key="1">
    <source>
        <dbReference type="ARBA" id="ARBA00022670"/>
    </source>
</evidence>
<keyword evidence="3" id="KW-0378">Hydrolase</keyword>
<dbReference type="InterPro" id="IPR037518">
    <property type="entry name" value="MPN"/>
</dbReference>
<name>A0A450TAV1_9GAMM</name>
<keyword evidence="2" id="KW-0479">Metal-binding</keyword>
<evidence type="ECO:0000256" key="2">
    <source>
        <dbReference type="ARBA" id="ARBA00022723"/>
    </source>
</evidence>
<keyword evidence="1" id="KW-0645">Protease</keyword>
<evidence type="ECO:0000256" key="5">
    <source>
        <dbReference type="ARBA" id="ARBA00023049"/>
    </source>
</evidence>
<feature type="domain" description="MPN" evidence="6">
    <location>
        <begin position="39"/>
        <end position="166"/>
    </location>
</feature>
<dbReference type="PANTHER" id="PTHR30471">
    <property type="entry name" value="DNA REPAIR PROTEIN RADC"/>
    <property type="match status" value="1"/>
</dbReference>
<dbReference type="EMBL" id="CAADEY010000112">
    <property type="protein sequence ID" value="VFJ63857.1"/>
    <property type="molecule type" value="Genomic_DNA"/>
</dbReference>
<dbReference type="GO" id="GO:0008237">
    <property type="term" value="F:metallopeptidase activity"/>
    <property type="evidence" value="ECO:0007669"/>
    <property type="project" value="UniProtKB-KW"/>
</dbReference>
<dbReference type="InterPro" id="IPR025657">
    <property type="entry name" value="RadC_JAB"/>
</dbReference>
<accession>A0A450TAV1</accession>
<dbReference type="InterPro" id="IPR001405">
    <property type="entry name" value="UPF0758"/>
</dbReference>
<dbReference type="CDD" id="cd08071">
    <property type="entry name" value="MPN_DUF2466"/>
    <property type="match status" value="1"/>
</dbReference>
<dbReference type="GO" id="GO:0046872">
    <property type="term" value="F:metal ion binding"/>
    <property type="evidence" value="ECO:0007669"/>
    <property type="project" value="UniProtKB-KW"/>
</dbReference>
<organism evidence="7">
    <name type="scientific">Candidatus Kentrum sp. DK</name>
    <dbReference type="NCBI Taxonomy" id="2126562"/>
    <lineage>
        <taxon>Bacteria</taxon>
        <taxon>Pseudomonadati</taxon>
        <taxon>Pseudomonadota</taxon>
        <taxon>Gammaproteobacteria</taxon>
        <taxon>Candidatus Kentrum</taxon>
    </lineage>
</organism>
<dbReference type="Gene3D" id="3.40.140.10">
    <property type="entry name" value="Cytidine Deaminase, domain 2"/>
    <property type="match status" value="1"/>
</dbReference>
<dbReference type="PROSITE" id="PS50249">
    <property type="entry name" value="MPN"/>
    <property type="match status" value="1"/>
</dbReference>
<evidence type="ECO:0000313" key="7">
    <source>
        <dbReference type="EMBL" id="VFJ63857.1"/>
    </source>
</evidence>
<keyword evidence="4" id="KW-0862">Zinc</keyword>
<protein>
    <submittedName>
        <fullName evidence="7">DNA repair protein radc</fullName>
    </submittedName>
</protein>
<evidence type="ECO:0000256" key="4">
    <source>
        <dbReference type="ARBA" id="ARBA00022833"/>
    </source>
</evidence>
<dbReference type="PANTHER" id="PTHR30471:SF3">
    <property type="entry name" value="UPF0758 PROTEIN YEES-RELATED"/>
    <property type="match status" value="1"/>
</dbReference>
<evidence type="ECO:0000256" key="3">
    <source>
        <dbReference type="ARBA" id="ARBA00022801"/>
    </source>
</evidence>
<evidence type="ECO:0000259" key="6">
    <source>
        <dbReference type="PROSITE" id="PS50249"/>
    </source>
</evidence>
<dbReference type="GO" id="GO:0006508">
    <property type="term" value="P:proteolysis"/>
    <property type="evidence" value="ECO:0007669"/>
    <property type="project" value="UniProtKB-KW"/>
</dbReference>
<reference evidence="7" key="1">
    <citation type="submission" date="2019-02" db="EMBL/GenBank/DDBJ databases">
        <authorList>
            <person name="Gruber-Vodicka R. H."/>
            <person name="Seah K. B. B."/>
        </authorList>
    </citation>
    <scope>NUCLEOTIDE SEQUENCE</scope>
    <source>
        <strain evidence="7">BECK_DK161</strain>
    </source>
</reference>
<dbReference type="Pfam" id="PF04002">
    <property type="entry name" value="RadC"/>
    <property type="match status" value="1"/>
</dbReference>
<gene>
    <name evidence="7" type="ORF">BECKDK2373C_GA0170839_11127</name>
</gene>
<proteinExistence type="predicted"/>
<keyword evidence="5" id="KW-0482">Metalloprotease</keyword>